<proteinExistence type="predicted"/>
<evidence type="ECO:0000313" key="2">
    <source>
        <dbReference type="Proteomes" id="UP001172386"/>
    </source>
</evidence>
<reference evidence="1" key="1">
    <citation type="submission" date="2022-10" db="EMBL/GenBank/DDBJ databases">
        <title>Culturing micro-colonial fungi from biological soil crusts in the Mojave desert and describing Neophaeococcomyces mojavensis, and introducing the new genera and species Taxawa tesnikishii.</title>
        <authorList>
            <person name="Kurbessoian T."/>
            <person name="Stajich J.E."/>
        </authorList>
    </citation>
    <scope>NUCLEOTIDE SEQUENCE</scope>
    <source>
        <strain evidence="1">JES_112</strain>
    </source>
</reference>
<dbReference type="EMBL" id="JAPDRQ010000191">
    <property type="protein sequence ID" value="KAJ9652588.1"/>
    <property type="molecule type" value="Genomic_DNA"/>
</dbReference>
<organism evidence="1 2">
    <name type="scientific">Neophaeococcomyces mojaviensis</name>
    <dbReference type="NCBI Taxonomy" id="3383035"/>
    <lineage>
        <taxon>Eukaryota</taxon>
        <taxon>Fungi</taxon>
        <taxon>Dikarya</taxon>
        <taxon>Ascomycota</taxon>
        <taxon>Pezizomycotina</taxon>
        <taxon>Eurotiomycetes</taxon>
        <taxon>Chaetothyriomycetidae</taxon>
        <taxon>Chaetothyriales</taxon>
        <taxon>Chaetothyriales incertae sedis</taxon>
        <taxon>Neophaeococcomyces</taxon>
    </lineage>
</organism>
<protein>
    <submittedName>
        <fullName evidence="1">Uncharacterized protein</fullName>
    </submittedName>
</protein>
<comment type="caution">
    <text evidence="1">The sequence shown here is derived from an EMBL/GenBank/DDBJ whole genome shotgun (WGS) entry which is preliminary data.</text>
</comment>
<name>A0ACC2ZY32_9EURO</name>
<sequence length="319" mass="35904">MVQCIIVPEPDRLWEFCPSLGAAVAFLIIFAITSIAHTIQAIIHRKAFAIVLIMGGLWETTGFILRVLSVTNPRNGAFYSNQGILILLAPLWINAFVYMALGRLIHFSLIQDTVLRIKARRLTLIFVLFDITAFLMQATGGILAADSESSQTKKTGYNIYTAGVGIQMGFIGIFVVMAARFHHKLLNPCTYNLCDEADQSLSAVKRMLFSLYAALALILYRNSFRLAEYATGADSPLRKQEWWFFVFDAAAMSAAMVLLNIFHPGHVLRGPRKDFSEETKMLRRAKKQEKMAKYQEFRGDEEYAMGDSRRSIGKINARV</sequence>
<accession>A0ACC2ZY32</accession>
<gene>
    <name evidence="1" type="ORF">H2198_008157</name>
</gene>
<dbReference type="Proteomes" id="UP001172386">
    <property type="component" value="Unassembled WGS sequence"/>
</dbReference>
<evidence type="ECO:0000313" key="1">
    <source>
        <dbReference type="EMBL" id="KAJ9652588.1"/>
    </source>
</evidence>
<keyword evidence="2" id="KW-1185">Reference proteome</keyword>